<dbReference type="InterPro" id="IPR036188">
    <property type="entry name" value="FAD/NAD-bd_sf"/>
</dbReference>
<evidence type="ECO:0000256" key="5">
    <source>
        <dbReference type="ARBA" id="ARBA00022691"/>
    </source>
</evidence>
<dbReference type="PANTHER" id="PTHR13847:SF283">
    <property type="entry name" value="TRNA 5-METHYLAMINOMETHYL-2-THIOURIDINE BIOSYNTHESIS BIFUNCTIONAL PROTEIN MNMC"/>
    <property type="match status" value="1"/>
</dbReference>
<dbReference type="GO" id="GO:0016491">
    <property type="term" value="F:oxidoreductase activity"/>
    <property type="evidence" value="ECO:0007669"/>
    <property type="project" value="UniProtKB-KW"/>
</dbReference>
<keyword evidence="12" id="KW-1185">Reference proteome</keyword>
<accession>A0A1M6J8L9</accession>
<name>A0A1M6J8L9_9FLAO</name>
<dbReference type="GO" id="GO:0008168">
    <property type="term" value="F:methyltransferase activity"/>
    <property type="evidence" value="ECO:0007669"/>
    <property type="project" value="UniProtKB-KW"/>
</dbReference>
<dbReference type="AlphaFoldDB" id="A0A1M6J8L9"/>
<dbReference type="GO" id="GO:0005737">
    <property type="term" value="C:cytoplasm"/>
    <property type="evidence" value="ECO:0007669"/>
    <property type="project" value="TreeGrafter"/>
</dbReference>
<keyword evidence="9" id="KW-0511">Multifunctional enzyme</keyword>
<protein>
    <submittedName>
        <fullName evidence="11">Glycine/D-amino acid oxidase</fullName>
    </submittedName>
</protein>
<dbReference type="GO" id="GO:0032259">
    <property type="term" value="P:methylation"/>
    <property type="evidence" value="ECO:0007669"/>
    <property type="project" value="UniProtKB-KW"/>
</dbReference>
<evidence type="ECO:0000256" key="6">
    <source>
        <dbReference type="ARBA" id="ARBA00022694"/>
    </source>
</evidence>
<dbReference type="Proteomes" id="UP000184232">
    <property type="component" value="Unassembled WGS sequence"/>
</dbReference>
<evidence type="ECO:0000256" key="7">
    <source>
        <dbReference type="ARBA" id="ARBA00022827"/>
    </source>
</evidence>
<sequence>MIDYIIVGSGLAGVSFANIALDNGKSVFVFDNYSQPSSTVAGGMYNPVVLKRFTEIWKAQEQVDICQDFYPKLEKKLEVKFDYPLQLLRKFASIEEQNNWFVACDKPSLSPFLNSKINYETFQAIDSSFGFGDVFCSGYLDIKTLVNFYQDFLKNINCFSSETFDYNSLIIEKDYVQYMEIKARSIIFAEGFGLHQNPFFNDLPLDGTKGELLHIKAPNLKLDKIVKSGVFILPIGNDIYKVGATYDWKDKTNLPTEAGKTELVEKLKEVINCDFEIIEHLAGVRPTVNDRRPLVGTHYTYKRLHVLNGLGTRGVMLAPYLALNLFNYLENNIELDDEINIDRYYKKRAKF</sequence>
<dbReference type="RefSeq" id="WP_072784553.1">
    <property type="nucleotide sequence ID" value="NZ_CP045292.1"/>
</dbReference>
<keyword evidence="4" id="KW-0808">Transferase</keyword>
<evidence type="ECO:0000313" key="12">
    <source>
        <dbReference type="Proteomes" id="UP000184232"/>
    </source>
</evidence>
<dbReference type="Gene3D" id="3.30.9.10">
    <property type="entry name" value="D-Amino Acid Oxidase, subunit A, domain 2"/>
    <property type="match status" value="1"/>
</dbReference>
<dbReference type="Gene3D" id="3.50.50.60">
    <property type="entry name" value="FAD/NAD(P)-binding domain"/>
    <property type="match status" value="1"/>
</dbReference>
<dbReference type="OrthoDB" id="214253at2"/>
<dbReference type="STRING" id="683124.SAMN05444337_2003"/>
<proteinExistence type="predicted"/>
<dbReference type="SUPFAM" id="SSF51971">
    <property type="entry name" value="Nucleotide-binding domain"/>
    <property type="match status" value="1"/>
</dbReference>
<evidence type="ECO:0000256" key="4">
    <source>
        <dbReference type="ARBA" id="ARBA00022679"/>
    </source>
</evidence>
<keyword evidence="8" id="KW-0560">Oxidoreductase</keyword>
<evidence type="ECO:0000313" key="11">
    <source>
        <dbReference type="EMBL" id="SHJ43035.1"/>
    </source>
</evidence>
<keyword evidence="1" id="KW-0963">Cytoplasm</keyword>
<keyword evidence="7" id="KW-0274">FAD</keyword>
<dbReference type="PANTHER" id="PTHR13847">
    <property type="entry name" value="SARCOSINE DEHYDROGENASE-RELATED"/>
    <property type="match status" value="1"/>
</dbReference>
<evidence type="ECO:0000256" key="1">
    <source>
        <dbReference type="ARBA" id="ARBA00022490"/>
    </source>
</evidence>
<dbReference type="InterPro" id="IPR006076">
    <property type="entry name" value="FAD-dep_OxRdtase"/>
</dbReference>
<keyword evidence="3" id="KW-0285">Flavoprotein</keyword>
<dbReference type="Pfam" id="PF01266">
    <property type="entry name" value="DAO"/>
    <property type="match status" value="1"/>
</dbReference>
<keyword evidence="6" id="KW-0819">tRNA processing</keyword>
<reference evidence="11 12" key="1">
    <citation type="submission" date="2016-11" db="EMBL/GenBank/DDBJ databases">
        <authorList>
            <person name="Jaros S."/>
            <person name="Januszkiewicz K."/>
            <person name="Wedrychowicz H."/>
        </authorList>
    </citation>
    <scope>NUCLEOTIDE SEQUENCE [LARGE SCALE GENOMIC DNA]</scope>
    <source>
        <strain evidence="11 12">DSM 22807</strain>
    </source>
</reference>
<dbReference type="SUPFAM" id="SSF54373">
    <property type="entry name" value="FAD-linked reductases, C-terminal domain"/>
    <property type="match status" value="1"/>
</dbReference>
<dbReference type="EMBL" id="FQZH01000003">
    <property type="protein sequence ID" value="SHJ43035.1"/>
    <property type="molecule type" value="Genomic_DNA"/>
</dbReference>
<dbReference type="GO" id="GO:0008033">
    <property type="term" value="P:tRNA processing"/>
    <property type="evidence" value="ECO:0007669"/>
    <property type="project" value="UniProtKB-KW"/>
</dbReference>
<keyword evidence="2" id="KW-0489">Methyltransferase</keyword>
<evidence type="ECO:0000259" key="10">
    <source>
        <dbReference type="Pfam" id="PF01266"/>
    </source>
</evidence>
<evidence type="ECO:0000256" key="8">
    <source>
        <dbReference type="ARBA" id="ARBA00023002"/>
    </source>
</evidence>
<evidence type="ECO:0000256" key="3">
    <source>
        <dbReference type="ARBA" id="ARBA00022630"/>
    </source>
</evidence>
<organism evidence="11 12">
    <name type="scientific">Flavobacterium haoranii</name>
    <dbReference type="NCBI Taxonomy" id="683124"/>
    <lineage>
        <taxon>Bacteria</taxon>
        <taxon>Pseudomonadati</taxon>
        <taxon>Bacteroidota</taxon>
        <taxon>Flavobacteriia</taxon>
        <taxon>Flavobacteriales</taxon>
        <taxon>Flavobacteriaceae</taxon>
        <taxon>Flavobacterium</taxon>
    </lineage>
</organism>
<evidence type="ECO:0000256" key="2">
    <source>
        <dbReference type="ARBA" id="ARBA00022603"/>
    </source>
</evidence>
<keyword evidence="5" id="KW-0949">S-adenosyl-L-methionine</keyword>
<feature type="domain" description="FAD dependent oxidoreductase" evidence="10">
    <location>
        <begin position="183"/>
        <end position="322"/>
    </location>
</feature>
<evidence type="ECO:0000256" key="9">
    <source>
        <dbReference type="ARBA" id="ARBA00023268"/>
    </source>
</evidence>
<gene>
    <name evidence="11" type="ORF">SAMN05444337_2003</name>
</gene>